<proteinExistence type="inferred from homology"/>
<accession>A0A7S8I036</accession>
<evidence type="ECO:0000256" key="6">
    <source>
        <dbReference type="SAM" id="MobiDB-lite"/>
    </source>
</evidence>
<dbReference type="InterPro" id="IPR049326">
    <property type="entry name" value="Rhodopsin_dom_fungi"/>
</dbReference>
<dbReference type="AlphaFoldDB" id="A0A7S8I036"/>
<gene>
    <name evidence="9" type="ORF">HYE67_009829</name>
</gene>
<comment type="subcellular location">
    <subcellularLocation>
        <location evidence="1">Membrane</location>
        <topology evidence="1">Multi-pass membrane protein</topology>
    </subcellularLocation>
</comment>
<evidence type="ECO:0000256" key="4">
    <source>
        <dbReference type="ARBA" id="ARBA00023136"/>
    </source>
</evidence>
<keyword evidence="2 7" id="KW-0812">Transmembrane</keyword>
<evidence type="ECO:0000313" key="10">
    <source>
        <dbReference type="Proteomes" id="UP000663297"/>
    </source>
</evidence>
<dbReference type="GO" id="GO:0016020">
    <property type="term" value="C:membrane"/>
    <property type="evidence" value="ECO:0007669"/>
    <property type="project" value="UniProtKB-SubCell"/>
</dbReference>
<feature type="domain" description="Rhodopsin" evidence="8">
    <location>
        <begin position="27"/>
        <end position="274"/>
    </location>
</feature>
<evidence type="ECO:0000313" key="9">
    <source>
        <dbReference type="EMBL" id="QPC67598.1"/>
    </source>
</evidence>
<name>A0A7S8I036_FUSCU</name>
<feature type="transmembrane region" description="Helical" evidence="7">
    <location>
        <begin position="212"/>
        <end position="229"/>
    </location>
</feature>
<evidence type="ECO:0000256" key="2">
    <source>
        <dbReference type="ARBA" id="ARBA00022692"/>
    </source>
</evidence>
<dbReference type="InterPro" id="IPR052337">
    <property type="entry name" value="SAT4-like"/>
</dbReference>
<organism evidence="9 10">
    <name type="scientific">Fusarium culmorum</name>
    <dbReference type="NCBI Taxonomy" id="5516"/>
    <lineage>
        <taxon>Eukaryota</taxon>
        <taxon>Fungi</taxon>
        <taxon>Dikarya</taxon>
        <taxon>Ascomycota</taxon>
        <taxon>Pezizomycotina</taxon>
        <taxon>Sordariomycetes</taxon>
        <taxon>Hypocreomycetidae</taxon>
        <taxon>Hypocreales</taxon>
        <taxon>Nectriaceae</taxon>
        <taxon>Fusarium</taxon>
    </lineage>
</organism>
<protein>
    <recommendedName>
        <fullName evidence="8">Rhodopsin domain-containing protein</fullName>
    </recommendedName>
</protein>
<evidence type="ECO:0000256" key="3">
    <source>
        <dbReference type="ARBA" id="ARBA00022989"/>
    </source>
</evidence>
<dbReference type="Pfam" id="PF20684">
    <property type="entry name" value="Fung_rhodopsin"/>
    <property type="match status" value="1"/>
</dbReference>
<evidence type="ECO:0000256" key="5">
    <source>
        <dbReference type="ARBA" id="ARBA00038359"/>
    </source>
</evidence>
<feature type="transmembrane region" description="Helical" evidence="7">
    <location>
        <begin position="94"/>
        <end position="118"/>
    </location>
</feature>
<dbReference type="PANTHER" id="PTHR33048:SF92">
    <property type="entry name" value="INTEGRAL MEMBRANE PROTEIN"/>
    <property type="match status" value="1"/>
</dbReference>
<keyword evidence="4 7" id="KW-0472">Membrane</keyword>
<feature type="transmembrane region" description="Helical" evidence="7">
    <location>
        <begin position="173"/>
        <end position="200"/>
    </location>
</feature>
<feature type="region of interest" description="Disordered" evidence="6">
    <location>
        <begin position="309"/>
        <end position="342"/>
    </location>
</feature>
<evidence type="ECO:0000259" key="8">
    <source>
        <dbReference type="Pfam" id="PF20684"/>
    </source>
</evidence>
<feature type="transmembrane region" description="Helical" evidence="7">
    <location>
        <begin position="249"/>
        <end position="269"/>
    </location>
</feature>
<reference evidence="9" key="1">
    <citation type="submission" date="2020-11" db="EMBL/GenBank/DDBJ databases">
        <title>The chromosome-scale genome resource for two endophytic Fusarium species: F. culmorum and F. pseudograminearum.</title>
        <authorList>
            <person name="Yuan Z."/>
        </authorList>
    </citation>
    <scope>NUCLEOTIDE SEQUENCE</scope>
    <source>
        <strain evidence="9">Class2-1B</strain>
    </source>
</reference>
<dbReference type="Proteomes" id="UP000663297">
    <property type="component" value="Chromosome 4"/>
</dbReference>
<keyword evidence="3 7" id="KW-1133">Transmembrane helix</keyword>
<dbReference type="EMBL" id="CP064750">
    <property type="protein sequence ID" value="QPC67598.1"/>
    <property type="molecule type" value="Genomic_DNA"/>
</dbReference>
<feature type="transmembrane region" description="Helical" evidence="7">
    <location>
        <begin position="130"/>
        <end position="153"/>
    </location>
</feature>
<evidence type="ECO:0000256" key="7">
    <source>
        <dbReference type="SAM" id="Phobius"/>
    </source>
</evidence>
<comment type="similarity">
    <text evidence="5">Belongs to the SAT4 family.</text>
</comment>
<feature type="transmembrane region" description="Helical" evidence="7">
    <location>
        <begin position="48"/>
        <end position="66"/>
    </location>
</feature>
<feature type="transmembrane region" description="Helical" evidence="7">
    <location>
        <begin position="6"/>
        <end position="27"/>
    </location>
</feature>
<sequence length="361" mass="40090">MATAPSVATVIAVEVLLVAVALAIILARIYLRLVIQKQSLIVADWIRILAFVSAFISAIFDVILVVEGAMDPANNYTLVNWDVPPEKLQRTLKITWAVTIPFFTTFYLCKASLLVVYLQVFPTFMRKARIVLWAVVAYCVCAYVVSMSLVIFLCFPTQRNWSVLGPEKVCDDWPIVTTFQISWALHFFGSLALFALPFLLLHKLNLRPKVRVGVYGIFLLGFIDIAFSLTRFLTIQLTKVGDFASITTIGLWSGLDLYIGLIVACLPALRPYLHSKGSKYSYAESGRPTGNSTHPARRTVDRGFQEIDENPYVEDNPGPGRWAVGHSPELGATGWSDKKSNGSDVELVSLDITAAKDRTHV</sequence>
<dbReference type="PANTHER" id="PTHR33048">
    <property type="entry name" value="PTH11-LIKE INTEGRAL MEMBRANE PROTEIN (AFU_ORTHOLOGUE AFUA_5G11245)"/>
    <property type="match status" value="1"/>
</dbReference>
<evidence type="ECO:0000256" key="1">
    <source>
        <dbReference type="ARBA" id="ARBA00004141"/>
    </source>
</evidence>